<dbReference type="InterPro" id="IPR001647">
    <property type="entry name" value="HTH_TetR"/>
</dbReference>
<dbReference type="AlphaFoldDB" id="A0AAD0JUP8"/>
<evidence type="ECO:0000256" key="4">
    <source>
        <dbReference type="ARBA" id="ARBA00023163"/>
    </source>
</evidence>
<accession>A0AAD0JUP8</accession>
<evidence type="ECO:0000313" key="7">
    <source>
        <dbReference type="EMBL" id="AWH95888.1"/>
    </source>
</evidence>
<dbReference type="KEGG" id="dpc:A6048_10610"/>
<dbReference type="InterPro" id="IPR036271">
    <property type="entry name" value="Tet_transcr_reg_TetR-rel_C_sf"/>
</dbReference>
<dbReference type="PANTHER" id="PTHR30055:SF175">
    <property type="entry name" value="HTH-TYPE TRANSCRIPTIONAL REPRESSOR KSTR2"/>
    <property type="match status" value="1"/>
</dbReference>
<keyword evidence="8" id="KW-1185">Reference proteome</keyword>
<keyword evidence="4" id="KW-0804">Transcription</keyword>
<evidence type="ECO:0000256" key="1">
    <source>
        <dbReference type="ARBA" id="ARBA00022491"/>
    </source>
</evidence>
<name>A0AAD0JUP8_9ACTN</name>
<dbReference type="Gene3D" id="1.10.357.10">
    <property type="entry name" value="Tetracycline Repressor, domain 2"/>
    <property type="match status" value="1"/>
</dbReference>
<dbReference type="Gene3D" id="1.10.10.60">
    <property type="entry name" value="Homeodomain-like"/>
    <property type="match status" value="1"/>
</dbReference>
<gene>
    <name evidence="7" type="ORF">A6048_10610</name>
</gene>
<dbReference type="SUPFAM" id="SSF48498">
    <property type="entry name" value="Tetracyclin repressor-like, C-terminal domain"/>
    <property type="match status" value="1"/>
</dbReference>
<dbReference type="PANTHER" id="PTHR30055">
    <property type="entry name" value="HTH-TYPE TRANSCRIPTIONAL REGULATOR RUTR"/>
    <property type="match status" value="1"/>
</dbReference>
<dbReference type="RefSeq" id="WP_107749135.1">
    <property type="nucleotide sequence ID" value="NZ_CP015453.1"/>
</dbReference>
<evidence type="ECO:0000259" key="6">
    <source>
        <dbReference type="PROSITE" id="PS50977"/>
    </source>
</evidence>
<dbReference type="InterPro" id="IPR050109">
    <property type="entry name" value="HTH-type_TetR-like_transc_reg"/>
</dbReference>
<dbReference type="GO" id="GO:0003700">
    <property type="term" value="F:DNA-binding transcription factor activity"/>
    <property type="evidence" value="ECO:0007669"/>
    <property type="project" value="TreeGrafter"/>
</dbReference>
<keyword evidence="2" id="KW-0805">Transcription regulation</keyword>
<dbReference type="SUPFAM" id="SSF46689">
    <property type="entry name" value="Homeodomain-like"/>
    <property type="match status" value="1"/>
</dbReference>
<dbReference type="Pfam" id="PF17932">
    <property type="entry name" value="TetR_C_24"/>
    <property type="match status" value="1"/>
</dbReference>
<dbReference type="PRINTS" id="PR00455">
    <property type="entry name" value="HTHTETR"/>
</dbReference>
<evidence type="ECO:0000256" key="3">
    <source>
        <dbReference type="ARBA" id="ARBA00023125"/>
    </source>
</evidence>
<protein>
    <submittedName>
        <fullName evidence="7">TetR family transcriptional regulator</fullName>
    </submittedName>
</protein>
<dbReference type="PROSITE" id="PS50977">
    <property type="entry name" value="HTH_TETR_2"/>
    <property type="match status" value="1"/>
</dbReference>
<reference evidence="7 8" key="1">
    <citation type="submission" date="2016-04" db="EMBL/GenBank/DDBJ databases">
        <title>Complete genome sequence of the haloalkaliphilic hydrocarbon-degrading bacterium Dietzia psychralcaliphila ILA-1T, isolated from a drain of a fish product-processing plant.</title>
        <authorList>
            <person name="Zhao J."/>
            <person name="Hu B."/>
            <person name="Geng S."/>
            <person name="Nie Y."/>
            <person name="Tang Y."/>
        </authorList>
    </citation>
    <scope>NUCLEOTIDE SEQUENCE [LARGE SCALE GENOMIC DNA]</scope>
    <source>
        <strain evidence="7 8">ILA-1</strain>
    </source>
</reference>
<evidence type="ECO:0000313" key="8">
    <source>
        <dbReference type="Proteomes" id="UP000244903"/>
    </source>
</evidence>
<evidence type="ECO:0000256" key="5">
    <source>
        <dbReference type="PROSITE-ProRule" id="PRU00335"/>
    </source>
</evidence>
<dbReference type="Pfam" id="PF00440">
    <property type="entry name" value="TetR_N"/>
    <property type="match status" value="1"/>
</dbReference>
<organism evidence="7 8">
    <name type="scientific">Dietzia psychralcaliphila</name>
    <dbReference type="NCBI Taxonomy" id="139021"/>
    <lineage>
        <taxon>Bacteria</taxon>
        <taxon>Bacillati</taxon>
        <taxon>Actinomycetota</taxon>
        <taxon>Actinomycetes</taxon>
        <taxon>Mycobacteriales</taxon>
        <taxon>Dietziaceae</taxon>
        <taxon>Dietzia</taxon>
    </lineage>
</organism>
<proteinExistence type="predicted"/>
<dbReference type="Proteomes" id="UP000244903">
    <property type="component" value="Chromosome"/>
</dbReference>
<keyword evidence="3 5" id="KW-0238">DNA-binding</keyword>
<dbReference type="InterPro" id="IPR009057">
    <property type="entry name" value="Homeodomain-like_sf"/>
</dbReference>
<dbReference type="EMBL" id="CP015453">
    <property type="protein sequence ID" value="AWH95888.1"/>
    <property type="molecule type" value="Genomic_DNA"/>
</dbReference>
<evidence type="ECO:0000256" key="2">
    <source>
        <dbReference type="ARBA" id="ARBA00023015"/>
    </source>
</evidence>
<sequence>MVQHARMESSRSKRKAILRVAVDHFGSAGYEHTKWATIAHEVGIGQTALYHYFESKAHCLLTIMSTELDHSHRRFSEAVKDSVDAESALRAAVRGVYDVTASEALQARILVHHVGILETTRSTEREEEERQTAVEHSRAVEQDWISLLARGMDSGEFPRRDEEELGRLILGMVSSVWTWYRPDGVRPLTAIGDSVADACSRLVH</sequence>
<dbReference type="GO" id="GO:0000976">
    <property type="term" value="F:transcription cis-regulatory region binding"/>
    <property type="evidence" value="ECO:0007669"/>
    <property type="project" value="TreeGrafter"/>
</dbReference>
<dbReference type="InterPro" id="IPR041490">
    <property type="entry name" value="KstR2_TetR_C"/>
</dbReference>
<feature type="domain" description="HTH tetR-type" evidence="6">
    <location>
        <begin position="11"/>
        <end position="71"/>
    </location>
</feature>
<feature type="DNA-binding region" description="H-T-H motif" evidence="5">
    <location>
        <begin position="34"/>
        <end position="53"/>
    </location>
</feature>
<keyword evidence="1" id="KW-0678">Repressor</keyword>